<protein>
    <submittedName>
        <fullName evidence="1">Uncharacterized protein</fullName>
    </submittedName>
</protein>
<dbReference type="GeneID" id="33323095"/>
<evidence type="ECO:0000313" key="2">
    <source>
        <dbReference type="Proteomes" id="UP000197156"/>
    </source>
</evidence>
<name>A0A218NZG2_THECE</name>
<proteinExistence type="predicted"/>
<gene>
    <name evidence="1" type="ORF">A3L02_00055</name>
</gene>
<sequence>MENFKLLADNLLKAAIELFTKIKNGNPYEKEDLEDLEHFINTAALYYFSTGEYEKVLECGRLYHEVEVYLKELDEGIPASLKKLLA</sequence>
<dbReference type="RefSeq" id="WP_054834442.1">
    <property type="nucleotide sequence ID" value="NZ_CP014854.1"/>
</dbReference>
<organism evidence="1 2">
    <name type="scientific">Thermococcus celer Vu 13 = JCM 8558</name>
    <dbReference type="NCBI Taxonomy" id="1293037"/>
    <lineage>
        <taxon>Archaea</taxon>
        <taxon>Methanobacteriati</taxon>
        <taxon>Methanobacteriota</taxon>
        <taxon>Thermococci</taxon>
        <taxon>Thermococcales</taxon>
        <taxon>Thermococcaceae</taxon>
        <taxon>Thermococcus</taxon>
    </lineage>
</organism>
<dbReference type="Proteomes" id="UP000197156">
    <property type="component" value="Chromosome"/>
</dbReference>
<dbReference type="EMBL" id="CP014854">
    <property type="protein sequence ID" value="ASI98076.1"/>
    <property type="molecule type" value="Genomic_DNA"/>
</dbReference>
<evidence type="ECO:0000313" key="1">
    <source>
        <dbReference type="EMBL" id="ASI98076.1"/>
    </source>
</evidence>
<dbReference type="AlphaFoldDB" id="A0A218NZG2"/>
<accession>A0A218NZG2</accession>
<reference evidence="1 2" key="1">
    <citation type="submission" date="2016-03" db="EMBL/GenBank/DDBJ databases">
        <title>Complete genome sequence of Thermococcus celer.</title>
        <authorList>
            <person name="Oger P.M."/>
        </authorList>
    </citation>
    <scope>NUCLEOTIDE SEQUENCE [LARGE SCALE GENOMIC DNA]</scope>
    <source>
        <strain evidence="1 2">Vu 13</strain>
    </source>
</reference>
<keyword evidence="2" id="KW-1185">Reference proteome</keyword>
<dbReference type="KEGG" id="tce:A3L02_00055"/>